<keyword evidence="3" id="KW-1185">Reference proteome</keyword>
<evidence type="ECO:0008006" key="4">
    <source>
        <dbReference type="Google" id="ProtNLM"/>
    </source>
</evidence>
<dbReference type="EMBL" id="NHSJ01000073">
    <property type="protein sequence ID" value="PPQ30669.1"/>
    <property type="molecule type" value="Genomic_DNA"/>
</dbReference>
<evidence type="ECO:0000256" key="1">
    <source>
        <dbReference type="SAM" id="Phobius"/>
    </source>
</evidence>
<protein>
    <recommendedName>
        <fullName evidence="4">DUF3307 domain-containing protein</fullName>
    </recommendedName>
</protein>
<keyword evidence="1" id="KW-1133">Transmembrane helix</keyword>
<dbReference type="Proteomes" id="UP000239089">
    <property type="component" value="Unassembled WGS sequence"/>
</dbReference>
<evidence type="ECO:0000313" key="3">
    <source>
        <dbReference type="Proteomes" id="UP000239089"/>
    </source>
</evidence>
<sequence>MGTLPAQLPTTWLCVAVVLFIVKHLVADFYLQSSWMALGKERVEGWRAPLAAHAAIHALGTLLLCVALAPALFWLAALDFVVHAAVDRGKGVLARRASATPSTAVYWRLLGLDQSLHALTHFVFALALTAAHAAA</sequence>
<dbReference type="OrthoDB" id="558011at2"/>
<comment type="caution">
    <text evidence="2">The sequence shown here is derived from an EMBL/GenBank/DDBJ whole genome shotgun (WGS) entry which is preliminary data.</text>
</comment>
<gene>
    <name evidence="2" type="ORF">CCR94_11390</name>
</gene>
<keyword evidence="1" id="KW-0472">Membrane</keyword>
<organism evidence="2 3">
    <name type="scientific">Rhodoblastus sphagnicola</name>
    <dbReference type="NCBI Taxonomy" id="333368"/>
    <lineage>
        <taxon>Bacteria</taxon>
        <taxon>Pseudomonadati</taxon>
        <taxon>Pseudomonadota</taxon>
        <taxon>Alphaproteobacteria</taxon>
        <taxon>Hyphomicrobiales</taxon>
        <taxon>Rhodoblastaceae</taxon>
        <taxon>Rhodoblastus</taxon>
    </lineage>
</organism>
<reference evidence="2 3" key="1">
    <citation type="journal article" date="2018" name="Arch. Microbiol.">
        <title>New insights into the metabolic potential of the phototrophic purple bacterium Rhodopila globiformis DSM 161(T) from its draft genome sequence and evidence for a vanadium-dependent nitrogenase.</title>
        <authorList>
            <person name="Imhoff J.F."/>
            <person name="Rahn T."/>
            <person name="Kunzel S."/>
            <person name="Neulinger S.C."/>
        </authorList>
    </citation>
    <scope>NUCLEOTIDE SEQUENCE [LARGE SCALE GENOMIC DNA]</scope>
    <source>
        <strain evidence="2 3">DSM 16996</strain>
    </source>
</reference>
<feature type="transmembrane region" description="Helical" evidence="1">
    <location>
        <begin position="12"/>
        <end position="31"/>
    </location>
</feature>
<evidence type="ECO:0000313" key="2">
    <source>
        <dbReference type="EMBL" id="PPQ30669.1"/>
    </source>
</evidence>
<dbReference type="Pfam" id="PF11750">
    <property type="entry name" value="DUF3307"/>
    <property type="match status" value="1"/>
</dbReference>
<name>A0A2S6N7T4_9HYPH</name>
<dbReference type="AlphaFoldDB" id="A0A2S6N7T4"/>
<accession>A0A2S6N7T4</accession>
<keyword evidence="1" id="KW-0812">Transmembrane</keyword>
<dbReference type="InterPro" id="IPR021737">
    <property type="entry name" value="Phage_phiKZ_Orf197"/>
</dbReference>
<feature type="transmembrane region" description="Helical" evidence="1">
    <location>
        <begin position="52"/>
        <end position="77"/>
    </location>
</feature>
<proteinExistence type="predicted"/>